<feature type="region of interest" description="Disordered" evidence="1">
    <location>
        <begin position="1"/>
        <end position="31"/>
    </location>
</feature>
<dbReference type="GO" id="GO:0045144">
    <property type="term" value="P:meiotic sister chromatid segregation"/>
    <property type="evidence" value="ECO:0007669"/>
    <property type="project" value="EnsemblFungi"/>
</dbReference>
<dbReference type="Proteomes" id="UP000187013">
    <property type="component" value="Unassembled WGS sequence"/>
</dbReference>
<dbReference type="eggNOG" id="ENOG502R0S3">
    <property type="taxonomic scope" value="Eukaryota"/>
</dbReference>
<sequence length="1423" mass="165116">MVVDDSGTVVVPDSEGDGEGEETLIFSPHDNDNIMAPIEAGVVPLGQAVRLEPEDLPSEHSRRFLRRRKAIQRMPYSLERIKHKQLLQGYDMSGFESISEELKLPRPNPDLLGSFQDTKIPTDLSRRRNDKGHHDEEDVVTEPIIGPVSEDEASEAEEEERQEQEDEVEEEEGEEDNEEELVKFRGRLINIKTGFRGVLPRVAWEKAIKQHNSTTRNFKRRRDSASGNHRGVAKKKNVATEKNVNQDDSLLNDLIVPDDEVPLDDQISLPLRKTNQQEVHDLKQLDQQYQKKYDHQYLSDYEDEVEEDQMDNFIIELGEVQNKNQVEIAPTFVLTPQDTFNQDDDDPDLMEVGAVENDEGAIDGMLSKGPRIKGQGKFKSSTKRLGDTTRPGSTRKPSSYRMTPQRRSVRAPNRGNQQRIKQQTRLPSNYLPSQNSLKEAESSNLKPTSTQKKHNDKAKNKKQNSETIGPFAPLGSTNTRRANVFSTVMEAPSDKYALPKHGISKSESSDLIILDNTNEDLREEAPLSALKSLFDEKQVIPPDTISLNLPDRQFVLSKFHRNDTPLVLSNIFDHITERGVTDKELLQISESVTLFLLHFNHLGVLPVISEFHKRFRSKVSLLREKAKSIHFYQIAVCQLMLLEVSKYSDISNASRVELNSSILNHIISFFKLLSYCYDAVAKSDPNYLFQSFDILSKIAKMLNQYDTLWDKLQEQGFRPEVCSFLIDSFHTNNPHWEILKIEQDYTSIKEAFRFVNHCKRRYNWKITKNLIFLFDKIFKRRRFEDFTNECALTSGYILKPSQALRNNTMFNNYLNLLQEIELSDLVVERIIPMGELSPNDSVAALINRLNLLMVLARGSHVNLEKRMEDLLRPLLDSEYLSKQDHQSLKKIGQLVLDGILSLADINRIKNLPFRGKILVMTFKNLLFECGETLEGAWTNFLDQLIPIIERSTKSKLLFCKEFYPCLILMSQRDIFTENLVQVLQLYLRNLSLLGAKWAQRNILQVVKNKVDLSANWIDYYCTVGKFLIQSNVMSWWSFYMYNDVRNSLTNKFYFDCKILQMCDNQSFELIKKSMFTTATNSILQISSTWFRRFLIQLMNRECSIIIDHRYNKSSNDTLNIAKRFVWMLNRLSYNDLLLQFISNLKNCHQKKVVSIEFVTQMLEYLNLKFIDNIKDSHDFFSLKRELGISDIETEKSAFRDAFRSQKDPISQASFVEWGLIHAHSNEEEMKRYMDKLESLFNFSAPEGSFRFFIRLITVHLRGYFLHCKRRLLIYFLYLINGVLNARHLQISNSEFLELCMLHKILCSPNDVMNNAIVTEDPSSQKNLRAEYLQFQFNVLRIADGFLEFELLAQMSRKFLSGSPWSGELLYEELFDIELSNKIEDIFRYNSLTEQLDHVYILHDLNEEELESSISELIKDTPPQ</sequence>
<dbReference type="Pfam" id="PF09462">
    <property type="entry name" value="Mus7"/>
    <property type="match status" value="1"/>
</dbReference>
<feature type="compositionally biased region" description="Basic residues" evidence="1">
    <location>
        <begin position="370"/>
        <end position="382"/>
    </location>
</feature>
<evidence type="ECO:0000313" key="2">
    <source>
        <dbReference type="EMBL" id="GAV51029.1"/>
    </source>
</evidence>
<comment type="caution">
    <text evidence="2">The sequence shown here is derived from an EMBL/GenBank/DDBJ whole genome shotgun (WGS) entry which is preliminary data.</text>
</comment>
<feature type="compositionally biased region" description="Polar residues" evidence="1">
    <location>
        <begin position="414"/>
        <end position="450"/>
    </location>
</feature>
<dbReference type="EMBL" id="BDGX01000030">
    <property type="protein sequence ID" value="GAV51029.1"/>
    <property type="molecule type" value="Genomic_DNA"/>
</dbReference>
<dbReference type="InterPro" id="IPR019021">
    <property type="entry name" value="Mms22"/>
</dbReference>
<evidence type="ECO:0000313" key="3">
    <source>
        <dbReference type="Proteomes" id="UP000187013"/>
    </source>
</evidence>
<reference evidence="2 3" key="1">
    <citation type="submission" date="2016-08" db="EMBL/GenBank/DDBJ databases">
        <title>Draft genome sequence of allopolyploid Zygosaccharomyces rouxii.</title>
        <authorList>
            <person name="Watanabe J."/>
            <person name="Uehara K."/>
            <person name="Mogi Y."/>
            <person name="Tsukioka Y."/>
        </authorList>
    </citation>
    <scope>NUCLEOTIDE SEQUENCE [LARGE SCALE GENOMIC DNA]</scope>
    <source>
        <strain evidence="2 3">NBRC 110957</strain>
    </source>
</reference>
<name>A0A1Q3A5P3_ZYGRO</name>
<feature type="compositionally biased region" description="Acidic residues" evidence="1">
    <location>
        <begin position="149"/>
        <end position="179"/>
    </location>
</feature>
<protein>
    <submittedName>
        <fullName evidence="2">Uncharacterized protein</fullName>
    </submittedName>
</protein>
<dbReference type="GO" id="GO:0005634">
    <property type="term" value="C:nucleus"/>
    <property type="evidence" value="ECO:0007669"/>
    <property type="project" value="EnsemblFungi"/>
</dbReference>
<dbReference type="GO" id="GO:0035361">
    <property type="term" value="C:Cul8-RING ubiquitin ligase complex"/>
    <property type="evidence" value="ECO:0007669"/>
    <property type="project" value="EnsemblFungi"/>
</dbReference>
<feature type="compositionally biased region" description="Basic and acidic residues" evidence="1">
    <location>
        <begin position="124"/>
        <end position="136"/>
    </location>
</feature>
<feature type="region of interest" description="Disordered" evidence="1">
    <location>
        <begin position="361"/>
        <end position="478"/>
    </location>
</feature>
<dbReference type="OrthoDB" id="4068315at2759"/>
<evidence type="ECO:0000256" key="1">
    <source>
        <dbReference type="SAM" id="MobiDB-lite"/>
    </source>
</evidence>
<feature type="compositionally biased region" description="Polar residues" evidence="1">
    <location>
        <begin position="390"/>
        <end position="406"/>
    </location>
</feature>
<dbReference type="PANTHER" id="PTHR28122">
    <property type="entry name" value="E3 UBIQUITIN-PROTEIN LIGASE SUBSTRATE RECEPTOR MMS22"/>
    <property type="match status" value="1"/>
</dbReference>
<dbReference type="OMA" id="IHFYQIA"/>
<accession>A0A1Q3A5P3</accession>
<dbReference type="GO" id="GO:0000724">
    <property type="term" value="P:double-strand break repair via homologous recombination"/>
    <property type="evidence" value="ECO:0007669"/>
    <property type="project" value="TreeGrafter"/>
</dbReference>
<feature type="region of interest" description="Disordered" evidence="1">
    <location>
        <begin position="213"/>
        <end position="236"/>
    </location>
</feature>
<dbReference type="GO" id="GO:0031297">
    <property type="term" value="P:replication fork processing"/>
    <property type="evidence" value="ECO:0007669"/>
    <property type="project" value="EnsemblFungi"/>
</dbReference>
<dbReference type="PANTHER" id="PTHR28122:SF1">
    <property type="entry name" value="E3 UBIQUITIN-PROTEIN LIGASE SUBSTRATE RECEPTOR MMS22"/>
    <property type="match status" value="1"/>
</dbReference>
<feature type="compositionally biased region" description="Basic residues" evidence="1">
    <location>
        <begin position="451"/>
        <end position="462"/>
    </location>
</feature>
<gene>
    <name evidence="2" type="ORF">ZYGR_0AD02120</name>
</gene>
<proteinExistence type="predicted"/>
<organism evidence="2 3">
    <name type="scientific">Zygosaccharomyces rouxii</name>
    <dbReference type="NCBI Taxonomy" id="4956"/>
    <lineage>
        <taxon>Eukaryota</taxon>
        <taxon>Fungi</taxon>
        <taxon>Dikarya</taxon>
        <taxon>Ascomycota</taxon>
        <taxon>Saccharomycotina</taxon>
        <taxon>Saccharomycetes</taxon>
        <taxon>Saccharomycetales</taxon>
        <taxon>Saccharomycetaceae</taxon>
        <taxon>Zygosaccharomyces</taxon>
    </lineage>
</organism>
<feature type="region of interest" description="Disordered" evidence="1">
    <location>
        <begin position="106"/>
        <end position="180"/>
    </location>
</feature>